<dbReference type="SUPFAM" id="SSF103647">
    <property type="entry name" value="TSP type-3 repeat"/>
    <property type="match status" value="1"/>
</dbReference>
<feature type="chain" id="PRO_5046880144" evidence="3">
    <location>
        <begin position="23"/>
        <end position="515"/>
    </location>
</feature>
<sequence>MASKKYLLLAGAMSLLASTSFAQVKPNLDVLDSSKVAPSKMAQFNAFKNHQSDYPAKPRDMWELGFHGGYHMIIGDVSSRPGFGGGLSIRKSLGHIFSIRGEYTGSFDYGMDYKMRPMTASTVGGNPWAATAAANGGMIVANYKTATHQLSLNMIASLSNMLFYKSQPKVNWYVFLGYGIMAADVDVDALDGGAAYDYSTVDFTGKRKDIKKRLKDFHDGDYEQNAPSQGNRVTIGRNDDNQLLRHALETGTGISFKVSKRFNIGVENKITLPFDDYLDGYFGGASDQNKDFINYTSLRLNFNLGNSTKRVEPLWWLNPLDFVYNELTAPKRMKLPTPVLPDADGDGVTDQFDREPNTPAGAPVDVNGVAKDTDGDGVPDYKDKQLITPTYCFPVDADGVGKCPDPECCKNIPANTCATLVLPSVSFKGSSTKVSSDNEAILASIAASLKANPSCNVLVTGHAGEKAKKGGVDLSSRRVDAVVDYLADKQGIDRGRFIKQNTPGDAGTVDLAPAN</sequence>
<feature type="compositionally biased region" description="Basic and acidic residues" evidence="2">
    <location>
        <begin position="371"/>
        <end position="380"/>
    </location>
</feature>
<feature type="signal peptide" evidence="3">
    <location>
        <begin position="1"/>
        <end position="22"/>
    </location>
</feature>
<reference evidence="5" key="1">
    <citation type="submission" date="2022-10" db="EMBL/GenBank/DDBJ databases">
        <title>Chitinophaga sp. nov., isolated from soil.</title>
        <authorList>
            <person name="Jeon C.O."/>
        </authorList>
    </citation>
    <scope>NUCLEOTIDE SEQUENCE</scope>
    <source>
        <strain evidence="5">R8</strain>
    </source>
</reference>
<dbReference type="Pfam" id="PF00691">
    <property type="entry name" value="OmpA"/>
    <property type="match status" value="1"/>
</dbReference>
<proteinExistence type="predicted"/>
<dbReference type="PROSITE" id="PS51123">
    <property type="entry name" value="OMPA_2"/>
    <property type="match status" value="1"/>
</dbReference>
<keyword evidence="6" id="KW-1185">Reference proteome</keyword>
<feature type="region of interest" description="Disordered" evidence="2">
    <location>
        <begin position="356"/>
        <end position="380"/>
    </location>
</feature>
<name>A0ABY6J5F4_9BACT</name>
<dbReference type="Proteomes" id="UP001162741">
    <property type="component" value="Chromosome"/>
</dbReference>
<protein>
    <submittedName>
        <fullName evidence="5">OmpA family protein</fullName>
    </submittedName>
</protein>
<evidence type="ECO:0000256" key="2">
    <source>
        <dbReference type="SAM" id="MobiDB-lite"/>
    </source>
</evidence>
<evidence type="ECO:0000256" key="1">
    <source>
        <dbReference type="PROSITE-ProRule" id="PRU00473"/>
    </source>
</evidence>
<dbReference type="Gene3D" id="3.30.1330.60">
    <property type="entry name" value="OmpA-like domain"/>
    <property type="match status" value="1"/>
</dbReference>
<keyword evidence="1" id="KW-0472">Membrane</keyword>
<dbReference type="Gene3D" id="4.10.1080.10">
    <property type="entry name" value="TSP type-3 repeat"/>
    <property type="match status" value="1"/>
</dbReference>
<dbReference type="InterPro" id="IPR006665">
    <property type="entry name" value="OmpA-like"/>
</dbReference>
<dbReference type="RefSeq" id="WP_264281538.1">
    <property type="nucleotide sequence ID" value="NZ_CP107006.1"/>
</dbReference>
<evidence type="ECO:0000313" key="6">
    <source>
        <dbReference type="Proteomes" id="UP001162741"/>
    </source>
</evidence>
<evidence type="ECO:0000313" key="5">
    <source>
        <dbReference type="EMBL" id="UYQ93467.1"/>
    </source>
</evidence>
<evidence type="ECO:0000256" key="3">
    <source>
        <dbReference type="SAM" id="SignalP"/>
    </source>
</evidence>
<dbReference type="InterPro" id="IPR036737">
    <property type="entry name" value="OmpA-like_sf"/>
</dbReference>
<dbReference type="InterPro" id="IPR028974">
    <property type="entry name" value="TSP_type-3_rpt"/>
</dbReference>
<evidence type="ECO:0000259" key="4">
    <source>
        <dbReference type="PROSITE" id="PS51123"/>
    </source>
</evidence>
<feature type="domain" description="OmpA-like" evidence="4">
    <location>
        <begin position="414"/>
        <end position="515"/>
    </location>
</feature>
<dbReference type="SUPFAM" id="SSF103088">
    <property type="entry name" value="OmpA-like"/>
    <property type="match status" value="1"/>
</dbReference>
<organism evidence="5 6">
    <name type="scientific">Chitinophaga horti</name>
    <dbReference type="NCBI Taxonomy" id="2920382"/>
    <lineage>
        <taxon>Bacteria</taxon>
        <taxon>Pseudomonadati</taxon>
        <taxon>Bacteroidota</taxon>
        <taxon>Chitinophagia</taxon>
        <taxon>Chitinophagales</taxon>
        <taxon>Chitinophagaceae</taxon>
        <taxon>Chitinophaga</taxon>
    </lineage>
</organism>
<keyword evidence="3" id="KW-0732">Signal</keyword>
<accession>A0ABY6J5F4</accession>
<gene>
    <name evidence="5" type="ORF">MKQ68_25715</name>
</gene>
<dbReference type="EMBL" id="CP107006">
    <property type="protein sequence ID" value="UYQ93467.1"/>
    <property type="molecule type" value="Genomic_DNA"/>
</dbReference>